<organism evidence="1 2">
    <name type="scientific">Portunus trituberculatus</name>
    <name type="common">Swimming crab</name>
    <name type="synonym">Neptunus trituberculatus</name>
    <dbReference type="NCBI Taxonomy" id="210409"/>
    <lineage>
        <taxon>Eukaryota</taxon>
        <taxon>Metazoa</taxon>
        <taxon>Ecdysozoa</taxon>
        <taxon>Arthropoda</taxon>
        <taxon>Crustacea</taxon>
        <taxon>Multicrustacea</taxon>
        <taxon>Malacostraca</taxon>
        <taxon>Eumalacostraca</taxon>
        <taxon>Eucarida</taxon>
        <taxon>Decapoda</taxon>
        <taxon>Pleocyemata</taxon>
        <taxon>Brachyura</taxon>
        <taxon>Eubrachyura</taxon>
        <taxon>Portunoidea</taxon>
        <taxon>Portunidae</taxon>
        <taxon>Portuninae</taxon>
        <taxon>Portunus</taxon>
    </lineage>
</organism>
<dbReference type="Proteomes" id="UP000324222">
    <property type="component" value="Unassembled WGS sequence"/>
</dbReference>
<keyword evidence="2" id="KW-1185">Reference proteome</keyword>
<gene>
    <name evidence="1" type="ORF">E2C01_086610</name>
</gene>
<reference evidence="1 2" key="1">
    <citation type="submission" date="2019-05" db="EMBL/GenBank/DDBJ databases">
        <title>Another draft genome of Portunus trituberculatus and its Hox gene families provides insights of decapod evolution.</title>
        <authorList>
            <person name="Jeong J.-H."/>
            <person name="Song I."/>
            <person name="Kim S."/>
            <person name="Choi T."/>
            <person name="Kim D."/>
            <person name="Ryu S."/>
            <person name="Kim W."/>
        </authorList>
    </citation>
    <scope>NUCLEOTIDE SEQUENCE [LARGE SCALE GENOMIC DNA]</scope>
    <source>
        <tissue evidence="1">Muscle</tissue>
    </source>
</reference>
<dbReference type="EMBL" id="VSRR010088174">
    <property type="protein sequence ID" value="MPC91565.1"/>
    <property type="molecule type" value="Genomic_DNA"/>
</dbReference>
<sequence>MGDLFKSRERWQSIKGGWLVVWALTSLIRAGVVTGEEVVVVVLGHLGGPYIALLSSPPSTPITQLP</sequence>
<name>A0A5B7JA64_PORTR</name>
<accession>A0A5B7JA64</accession>
<dbReference type="AlphaFoldDB" id="A0A5B7JA64"/>
<evidence type="ECO:0000313" key="2">
    <source>
        <dbReference type="Proteomes" id="UP000324222"/>
    </source>
</evidence>
<evidence type="ECO:0000313" key="1">
    <source>
        <dbReference type="EMBL" id="MPC91565.1"/>
    </source>
</evidence>
<proteinExistence type="predicted"/>
<comment type="caution">
    <text evidence="1">The sequence shown here is derived from an EMBL/GenBank/DDBJ whole genome shotgun (WGS) entry which is preliminary data.</text>
</comment>
<protein>
    <submittedName>
        <fullName evidence="1">Uncharacterized protein</fullName>
    </submittedName>
</protein>